<dbReference type="InterPro" id="IPR036691">
    <property type="entry name" value="Endo/exonu/phosph_ase_sf"/>
</dbReference>
<protein>
    <recommendedName>
        <fullName evidence="1">Reverse transcriptase domain-containing protein</fullName>
    </recommendedName>
</protein>
<dbReference type="EMBL" id="JBJQOH010000008">
    <property type="protein sequence ID" value="KAL3677456.1"/>
    <property type="molecule type" value="Genomic_DNA"/>
</dbReference>
<accession>A0ABD3GHS2</accession>
<dbReference type="PANTHER" id="PTHR31635">
    <property type="entry name" value="REVERSE TRANSCRIPTASE DOMAIN-CONTAINING PROTEIN-RELATED"/>
    <property type="match status" value="1"/>
</dbReference>
<name>A0ABD3GHS2_9MARC</name>
<evidence type="ECO:0000313" key="2">
    <source>
        <dbReference type="EMBL" id="KAL3677456.1"/>
    </source>
</evidence>
<proteinExistence type="predicted"/>
<reference evidence="2 3" key="1">
    <citation type="submission" date="2024-09" db="EMBL/GenBank/DDBJ databases">
        <title>Chromosome-scale assembly of Riccia sorocarpa.</title>
        <authorList>
            <person name="Paukszto L."/>
        </authorList>
    </citation>
    <scope>NUCLEOTIDE SEQUENCE [LARGE SCALE GENOMIC DNA]</scope>
    <source>
        <strain evidence="2">LP-2024</strain>
        <tissue evidence="2">Aerial parts of the thallus</tissue>
    </source>
</reference>
<dbReference type="InterPro" id="IPR000477">
    <property type="entry name" value="RT_dom"/>
</dbReference>
<sequence>MPHSLKLRGPSEGNWIIAGDLNMVERAEDTNCISPILGGSKLEAWLDLCVNADLVDCYNLTAIRNGSRFTRVQLKGDQVEMSRLDRVYFTCSGDWLEFTASISHDAKAGISDHSPVIVDLRFQGPEGASTRRKSYMKLSTEDFKDEDTRARALEGFQTAHFNAKRKRCRGGKRSGVLLYKLYKEDGESHQIVAERQAVLHGITKKVSLEANRKLEQMSTEEELEECVRNLAGDKAPGLDGVSADVLRELWGEVKPLCLEMLQKVWEDEQLTAFAKKGVIKLILKNEERSQLTNRRPITLLGITYKIVSRLLADRLKPLLPDLISDQQTGFDNILTLKLGEDWAVATNQKAVFFLIGLQATIHQNGEFTECLDLKRGVRQDCPLAPFLFSLSTEPLMIFLKQAVDADQLVGIKISKNQQLLHSLFANDTGLCLQATESNFYTAKGIVEKFECISGVKLNLTKSMSVPIGLESIPGWLFNTGCRVASEGERYGPIWGHQWGLRWRRNN</sequence>
<evidence type="ECO:0000259" key="1">
    <source>
        <dbReference type="Pfam" id="PF00078"/>
    </source>
</evidence>
<dbReference type="Gene3D" id="3.60.10.10">
    <property type="entry name" value="Endonuclease/exonuclease/phosphatase"/>
    <property type="match status" value="1"/>
</dbReference>
<gene>
    <name evidence="2" type="ORF">R1sor_027404</name>
</gene>
<organism evidence="2 3">
    <name type="scientific">Riccia sorocarpa</name>
    <dbReference type="NCBI Taxonomy" id="122646"/>
    <lineage>
        <taxon>Eukaryota</taxon>
        <taxon>Viridiplantae</taxon>
        <taxon>Streptophyta</taxon>
        <taxon>Embryophyta</taxon>
        <taxon>Marchantiophyta</taxon>
        <taxon>Marchantiopsida</taxon>
        <taxon>Marchantiidae</taxon>
        <taxon>Marchantiales</taxon>
        <taxon>Ricciaceae</taxon>
        <taxon>Riccia</taxon>
    </lineage>
</organism>
<dbReference type="PANTHER" id="PTHR31635:SF196">
    <property type="entry name" value="REVERSE TRANSCRIPTASE DOMAIN-CONTAINING PROTEIN-RELATED"/>
    <property type="match status" value="1"/>
</dbReference>
<dbReference type="Proteomes" id="UP001633002">
    <property type="component" value="Unassembled WGS sequence"/>
</dbReference>
<comment type="caution">
    <text evidence="2">The sequence shown here is derived from an EMBL/GenBank/DDBJ whole genome shotgun (WGS) entry which is preliminary data.</text>
</comment>
<dbReference type="SUPFAM" id="SSF56219">
    <property type="entry name" value="DNase I-like"/>
    <property type="match status" value="1"/>
</dbReference>
<evidence type="ECO:0000313" key="3">
    <source>
        <dbReference type="Proteomes" id="UP001633002"/>
    </source>
</evidence>
<dbReference type="CDD" id="cd01650">
    <property type="entry name" value="RT_nLTR_like"/>
    <property type="match status" value="1"/>
</dbReference>
<feature type="domain" description="Reverse transcriptase" evidence="1">
    <location>
        <begin position="286"/>
        <end position="462"/>
    </location>
</feature>
<keyword evidence="3" id="KW-1185">Reference proteome</keyword>
<dbReference type="Pfam" id="PF00078">
    <property type="entry name" value="RVT_1"/>
    <property type="match status" value="1"/>
</dbReference>
<dbReference type="AlphaFoldDB" id="A0ABD3GHS2"/>